<evidence type="ECO:0000313" key="3">
    <source>
        <dbReference type="EMBL" id="SPZ06434.1"/>
    </source>
</evidence>
<protein>
    <submittedName>
        <fullName evidence="3">Membrane protein</fullName>
    </submittedName>
</protein>
<dbReference type="Proteomes" id="UP000250443">
    <property type="component" value="Unassembled WGS sequence"/>
</dbReference>
<accession>A0A2X2CGE2</accession>
<name>A0A2X2CGE2_PSELU</name>
<organism evidence="3 4">
    <name type="scientific">Pseudomonas luteola</name>
    <dbReference type="NCBI Taxonomy" id="47886"/>
    <lineage>
        <taxon>Bacteria</taxon>
        <taxon>Pseudomonadati</taxon>
        <taxon>Pseudomonadota</taxon>
        <taxon>Gammaproteobacteria</taxon>
        <taxon>Pseudomonadales</taxon>
        <taxon>Pseudomonadaceae</taxon>
        <taxon>Pseudomonas</taxon>
    </lineage>
</organism>
<evidence type="ECO:0000313" key="5">
    <source>
        <dbReference type="Proteomes" id="UP000626180"/>
    </source>
</evidence>
<keyword evidence="1" id="KW-1133">Transmembrane helix</keyword>
<proteinExistence type="predicted"/>
<gene>
    <name evidence="2" type="ORF">IRZ65_23520</name>
    <name evidence="3" type="ORF">NCTC11842_02308</name>
</gene>
<dbReference type="GO" id="GO:0009055">
    <property type="term" value="F:electron transfer activity"/>
    <property type="evidence" value="ECO:0007669"/>
    <property type="project" value="InterPro"/>
</dbReference>
<reference evidence="3 4" key="1">
    <citation type="submission" date="2018-06" db="EMBL/GenBank/DDBJ databases">
        <authorList>
            <consortium name="Pathogen Informatics"/>
            <person name="Doyle S."/>
        </authorList>
    </citation>
    <scope>NUCLEOTIDE SEQUENCE [LARGE SCALE GENOMIC DNA]</scope>
    <source>
        <strain evidence="3 4">NCTC11842</strain>
    </source>
</reference>
<dbReference type="Proteomes" id="UP000626180">
    <property type="component" value="Unassembled WGS sequence"/>
</dbReference>
<sequence>MQKLRWMLFGSGLTLVVLGLFLWFDNEQMSPLIQSTNTPSPIKNPGSLYATVQSQQRLPTATGEFAQVEGIIHERCTVCHSSQPTSPLFSEASAAVLLDTPDQIRQMAPRIKQQAIDSNAMPLGNVTQMTQSERDLIGRWISTLNGGR</sequence>
<dbReference type="GO" id="GO:0020037">
    <property type="term" value="F:heme binding"/>
    <property type="evidence" value="ECO:0007669"/>
    <property type="project" value="InterPro"/>
</dbReference>
<feature type="transmembrane region" description="Helical" evidence="1">
    <location>
        <begin position="6"/>
        <end position="24"/>
    </location>
</feature>
<dbReference type="InterPro" id="IPR036909">
    <property type="entry name" value="Cyt_c-like_dom_sf"/>
</dbReference>
<dbReference type="EMBL" id="JADMCD010000019">
    <property type="protein sequence ID" value="MBF8643634.1"/>
    <property type="molecule type" value="Genomic_DNA"/>
</dbReference>
<keyword evidence="5" id="KW-1185">Reference proteome</keyword>
<evidence type="ECO:0000313" key="2">
    <source>
        <dbReference type="EMBL" id="MBF8643634.1"/>
    </source>
</evidence>
<keyword evidence="1" id="KW-0472">Membrane</keyword>
<evidence type="ECO:0000256" key="1">
    <source>
        <dbReference type="SAM" id="Phobius"/>
    </source>
</evidence>
<dbReference type="AlphaFoldDB" id="A0A2X2CGE2"/>
<dbReference type="SUPFAM" id="SSF46626">
    <property type="entry name" value="Cytochrome c"/>
    <property type="match status" value="1"/>
</dbReference>
<evidence type="ECO:0000313" key="4">
    <source>
        <dbReference type="Proteomes" id="UP000250443"/>
    </source>
</evidence>
<reference evidence="2 5" key="2">
    <citation type="submission" date="2020-10" db="EMBL/GenBank/DDBJ databases">
        <title>Genome sequences of Pseudomonas isolates.</title>
        <authorList>
            <person name="Wessels L."/>
            <person name="Reich F."/>
            <person name="Hammerl J."/>
        </authorList>
    </citation>
    <scope>NUCLEOTIDE SEQUENCE [LARGE SCALE GENOMIC DNA]</scope>
    <source>
        <strain evidence="2 5">20-MO00624-0</strain>
    </source>
</reference>
<keyword evidence="1" id="KW-0812">Transmembrane</keyword>
<dbReference type="EMBL" id="UAUF01000011">
    <property type="protein sequence ID" value="SPZ06434.1"/>
    <property type="molecule type" value="Genomic_DNA"/>
</dbReference>